<accession>A0A1G2D007</accession>
<evidence type="ECO:0000313" key="1">
    <source>
        <dbReference type="EMBL" id="OGZ06966.1"/>
    </source>
</evidence>
<evidence type="ECO:0000313" key="2">
    <source>
        <dbReference type="Proteomes" id="UP000177996"/>
    </source>
</evidence>
<dbReference type="STRING" id="1798661.A3D65_02320"/>
<reference evidence="1 2" key="1">
    <citation type="journal article" date="2016" name="Nat. Commun.">
        <title>Thousands of microbial genomes shed light on interconnected biogeochemical processes in an aquifer system.</title>
        <authorList>
            <person name="Anantharaman K."/>
            <person name="Brown C.T."/>
            <person name="Hug L.A."/>
            <person name="Sharon I."/>
            <person name="Castelle C.J."/>
            <person name="Probst A.J."/>
            <person name="Thomas B.C."/>
            <person name="Singh A."/>
            <person name="Wilkins M.J."/>
            <person name="Karaoz U."/>
            <person name="Brodie E.L."/>
            <person name="Williams K.H."/>
            <person name="Hubbard S.S."/>
            <person name="Banfield J.F."/>
        </authorList>
    </citation>
    <scope>NUCLEOTIDE SEQUENCE [LARGE SCALE GENOMIC DNA]</scope>
</reference>
<dbReference type="Proteomes" id="UP000177996">
    <property type="component" value="Unassembled WGS sequence"/>
</dbReference>
<name>A0A1G2D007_9BACT</name>
<sequence>MTTAERKMSVKLEKEAFAQWLCNGGVDAIKMMLHNRLSIVLAVSERSTEKLSPGTTWVFDGAGLSRRQVTERRLLYHSATSEEFFSAVAGGVLQFVGTTPENFLLALRFRLRVLAKNILRLGNVKAHELPFDVMSDSERTACSFLYYDMLSFPKDYH</sequence>
<gene>
    <name evidence="1" type="ORF">A3D65_02320</name>
</gene>
<comment type="caution">
    <text evidence="1">The sequence shown here is derived from an EMBL/GenBank/DDBJ whole genome shotgun (WGS) entry which is preliminary data.</text>
</comment>
<dbReference type="EMBL" id="MHLL01000074">
    <property type="protein sequence ID" value="OGZ06966.1"/>
    <property type="molecule type" value="Genomic_DNA"/>
</dbReference>
<dbReference type="AlphaFoldDB" id="A0A1G2D007"/>
<organism evidence="1 2">
    <name type="scientific">Candidatus Lloydbacteria bacterium RIFCSPHIGHO2_02_FULL_50_13</name>
    <dbReference type="NCBI Taxonomy" id="1798661"/>
    <lineage>
        <taxon>Bacteria</taxon>
        <taxon>Candidatus Lloydiibacteriota</taxon>
    </lineage>
</organism>
<proteinExistence type="predicted"/>
<protein>
    <submittedName>
        <fullName evidence="1">Uncharacterized protein</fullName>
    </submittedName>
</protein>